<proteinExistence type="predicted"/>
<keyword evidence="3" id="KW-1185">Reference proteome</keyword>
<feature type="domain" description="Amine oxidase" evidence="1">
    <location>
        <begin position="5"/>
        <end position="169"/>
    </location>
</feature>
<dbReference type="STRING" id="1392247.A0A3N4KKS8"/>
<evidence type="ECO:0000259" key="1">
    <source>
        <dbReference type="Pfam" id="PF01593"/>
    </source>
</evidence>
<dbReference type="Gene3D" id="3.90.660.10">
    <property type="match status" value="1"/>
</dbReference>
<reference evidence="2 3" key="1">
    <citation type="journal article" date="2018" name="Nat. Ecol. Evol.">
        <title>Pezizomycetes genomes reveal the molecular basis of ectomycorrhizal truffle lifestyle.</title>
        <authorList>
            <person name="Murat C."/>
            <person name="Payen T."/>
            <person name="Noel B."/>
            <person name="Kuo A."/>
            <person name="Morin E."/>
            <person name="Chen J."/>
            <person name="Kohler A."/>
            <person name="Krizsan K."/>
            <person name="Balestrini R."/>
            <person name="Da Silva C."/>
            <person name="Montanini B."/>
            <person name="Hainaut M."/>
            <person name="Levati E."/>
            <person name="Barry K.W."/>
            <person name="Belfiori B."/>
            <person name="Cichocki N."/>
            <person name="Clum A."/>
            <person name="Dockter R.B."/>
            <person name="Fauchery L."/>
            <person name="Guy J."/>
            <person name="Iotti M."/>
            <person name="Le Tacon F."/>
            <person name="Lindquist E.A."/>
            <person name="Lipzen A."/>
            <person name="Malagnac F."/>
            <person name="Mello A."/>
            <person name="Molinier V."/>
            <person name="Miyauchi S."/>
            <person name="Poulain J."/>
            <person name="Riccioni C."/>
            <person name="Rubini A."/>
            <person name="Sitrit Y."/>
            <person name="Splivallo R."/>
            <person name="Traeger S."/>
            <person name="Wang M."/>
            <person name="Zifcakova L."/>
            <person name="Wipf D."/>
            <person name="Zambonelli A."/>
            <person name="Paolocci F."/>
            <person name="Nowrousian M."/>
            <person name="Ottonello S."/>
            <person name="Baldrian P."/>
            <person name="Spatafora J.W."/>
            <person name="Henrissat B."/>
            <person name="Nagy L.G."/>
            <person name="Aury J.M."/>
            <person name="Wincker P."/>
            <person name="Grigoriev I.V."/>
            <person name="Bonfante P."/>
            <person name="Martin F.M."/>
        </authorList>
    </citation>
    <scope>NUCLEOTIDE SEQUENCE [LARGE SCALE GENOMIC DNA]</scope>
    <source>
        <strain evidence="2 3">CCBAS932</strain>
    </source>
</reference>
<dbReference type="Pfam" id="PF01593">
    <property type="entry name" value="Amino_oxidase"/>
    <property type="match status" value="1"/>
</dbReference>
<dbReference type="Proteomes" id="UP000277580">
    <property type="component" value="Unassembled WGS sequence"/>
</dbReference>
<dbReference type="GO" id="GO:0016491">
    <property type="term" value="F:oxidoreductase activity"/>
    <property type="evidence" value="ECO:0007669"/>
    <property type="project" value="InterPro"/>
</dbReference>
<evidence type="ECO:0000313" key="2">
    <source>
        <dbReference type="EMBL" id="RPB06405.1"/>
    </source>
</evidence>
<name>A0A3N4KKS8_9PEZI</name>
<protein>
    <recommendedName>
        <fullName evidence="1">Amine oxidase domain-containing protein</fullName>
    </recommendedName>
</protein>
<dbReference type="OrthoDB" id="7777654at2759"/>
<dbReference type="AlphaFoldDB" id="A0A3N4KKS8"/>
<dbReference type="InterPro" id="IPR002937">
    <property type="entry name" value="Amino_oxidase"/>
</dbReference>
<dbReference type="Gene3D" id="1.10.10.1620">
    <property type="match status" value="1"/>
</dbReference>
<organism evidence="2 3">
    <name type="scientific">Morchella conica CCBAS932</name>
    <dbReference type="NCBI Taxonomy" id="1392247"/>
    <lineage>
        <taxon>Eukaryota</taxon>
        <taxon>Fungi</taxon>
        <taxon>Dikarya</taxon>
        <taxon>Ascomycota</taxon>
        <taxon>Pezizomycotina</taxon>
        <taxon>Pezizomycetes</taxon>
        <taxon>Pezizales</taxon>
        <taxon>Morchellaceae</taxon>
        <taxon>Morchella</taxon>
    </lineage>
</organism>
<accession>A0A3N4KKS8</accession>
<dbReference type="SUPFAM" id="SSF54373">
    <property type="entry name" value="FAD-linked reductases, C-terminal domain"/>
    <property type="match status" value="1"/>
</dbReference>
<dbReference type="InterPro" id="IPR036188">
    <property type="entry name" value="FAD/NAD-bd_sf"/>
</dbReference>
<sequence>MPKRPRWSPRKEEAIRSMYFEALYKIGLRFKTRFWERVATPSFGGQSITDLPIRWIVYPSYGIETDGPGVLLLFSWMTDASLWSSVTFSDRVRCALQHLAEVYKDEDVDVFGEFMAANDMPWAEHSPTEFFEIAQQPEGNIYFAGEHLSRHHTWSTDALDSGRATATAVFKICSLRSSGWRLIMGGSLKEVDHLREITILRVRGRSSSKKG</sequence>
<dbReference type="SUPFAM" id="SSF51905">
    <property type="entry name" value="FAD/NAD(P)-binding domain"/>
    <property type="match status" value="1"/>
</dbReference>
<dbReference type="EMBL" id="ML119375">
    <property type="protein sequence ID" value="RPB06405.1"/>
    <property type="molecule type" value="Genomic_DNA"/>
</dbReference>
<dbReference type="InParanoid" id="A0A3N4KKS8"/>
<evidence type="ECO:0000313" key="3">
    <source>
        <dbReference type="Proteomes" id="UP000277580"/>
    </source>
</evidence>
<gene>
    <name evidence="2" type="ORF">P167DRAFT_580587</name>
</gene>